<protein>
    <recommendedName>
        <fullName evidence="2">Putative plant transposon protein domain-containing protein</fullName>
    </recommendedName>
</protein>
<dbReference type="AlphaFoldDB" id="A0A7J0G7P5"/>
<reference evidence="3 4" key="1">
    <citation type="submission" date="2019-07" db="EMBL/GenBank/DDBJ databases">
        <title>De Novo Assembly of kiwifruit Actinidia rufa.</title>
        <authorList>
            <person name="Sugita-Konishi S."/>
            <person name="Sato K."/>
            <person name="Mori E."/>
            <person name="Abe Y."/>
            <person name="Kisaki G."/>
            <person name="Hamano K."/>
            <person name="Suezawa K."/>
            <person name="Otani M."/>
            <person name="Fukuda T."/>
            <person name="Manabe T."/>
            <person name="Gomi K."/>
            <person name="Tabuchi M."/>
            <person name="Akimitsu K."/>
            <person name="Kataoka I."/>
        </authorList>
    </citation>
    <scope>NUCLEOTIDE SEQUENCE [LARGE SCALE GENOMIC DNA]</scope>
    <source>
        <strain evidence="4">cv. Fuchu</strain>
    </source>
</reference>
<feature type="compositionally biased region" description="Acidic residues" evidence="1">
    <location>
        <begin position="250"/>
        <end position="262"/>
    </location>
</feature>
<gene>
    <name evidence="3" type="ORF">Acr_18g0009830</name>
</gene>
<feature type="region of interest" description="Disordered" evidence="1">
    <location>
        <begin position="285"/>
        <end position="328"/>
    </location>
</feature>
<sequence>MLAPMSALGYDGFRPLPTDVYSKLVRLFYCNLEVENLDNIEYTIDSRVRAKNIMLKPTILSEITGITNARECIFIIKPFQLKRYVNKRTMYDVITGENVVKFTKTIHLNKEFRLFHRYIAHNIIPKTGHYNQVTTMDAFIIYKAAIDEPLNLNYIILKEMADVKNHNTRGFPYGALLSKVFNHFVVNLRGQRNQGISKGFSMNTIKKGINFDSSEEEWDGEMKYENTHDFASVRAMIPYTQTEGIQVDPNEQEQEQDEGDEMDHVDEDVHKGVHMEMEFPTHSAYPAQEGTSHQEGLWNVLGPHPPSLPPFALGEGPSQPPYNRGPPY</sequence>
<dbReference type="Proteomes" id="UP000585474">
    <property type="component" value="Unassembled WGS sequence"/>
</dbReference>
<comment type="caution">
    <text evidence="3">The sequence shown here is derived from an EMBL/GenBank/DDBJ whole genome shotgun (WGS) entry which is preliminary data.</text>
</comment>
<feature type="domain" description="Putative plant transposon protein" evidence="2">
    <location>
        <begin position="17"/>
        <end position="186"/>
    </location>
</feature>
<evidence type="ECO:0000259" key="2">
    <source>
        <dbReference type="Pfam" id="PF20167"/>
    </source>
</evidence>
<name>A0A7J0G7P5_9ERIC</name>
<evidence type="ECO:0000313" key="3">
    <source>
        <dbReference type="EMBL" id="GFZ06813.1"/>
    </source>
</evidence>
<evidence type="ECO:0000313" key="4">
    <source>
        <dbReference type="Proteomes" id="UP000585474"/>
    </source>
</evidence>
<keyword evidence="4" id="KW-1185">Reference proteome</keyword>
<feature type="compositionally biased region" description="Pro residues" evidence="1">
    <location>
        <begin position="318"/>
        <end position="328"/>
    </location>
</feature>
<evidence type="ECO:0000256" key="1">
    <source>
        <dbReference type="SAM" id="MobiDB-lite"/>
    </source>
</evidence>
<feature type="region of interest" description="Disordered" evidence="1">
    <location>
        <begin position="243"/>
        <end position="262"/>
    </location>
</feature>
<dbReference type="InterPro" id="IPR046796">
    <property type="entry name" value="Transposase_32_dom"/>
</dbReference>
<proteinExistence type="predicted"/>
<accession>A0A7J0G7P5</accession>
<dbReference type="OrthoDB" id="848707at2759"/>
<dbReference type="EMBL" id="BJWL01000018">
    <property type="protein sequence ID" value="GFZ06813.1"/>
    <property type="molecule type" value="Genomic_DNA"/>
</dbReference>
<organism evidence="3 4">
    <name type="scientific">Actinidia rufa</name>
    <dbReference type="NCBI Taxonomy" id="165716"/>
    <lineage>
        <taxon>Eukaryota</taxon>
        <taxon>Viridiplantae</taxon>
        <taxon>Streptophyta</taxon>
        <taxon>Embryophyta</taxon>
        <taxon>Tracheophyta</taxon>
        <taxon>Spermatophyta</taxon>
        <taxon>Magnoliopsida</taxon>
        <taxon>eudicotyledons</taxon>
        <taxon>Gunneridae</taxon>
        <taxon>Pentapetalae</taxon>
        <taxon>asterids</taxon>
        <taxon>Ericales</taxon>
        <taxon>Actinidiaceae</taxon>
        <taxon>Actinidia</taxon>
    </lineage>
</organism>
<dbReference type="Pfam" id="PF20167">
    <property type="entry name" value="Transposase_32"/>
    <property type="match status" value="1"/>
</dbReference>